<comment type="caution">
    <text evidence="1">The sequence shown here is derived from an EMBL/GenBank/DDBJ whole genome shotgun (WGS) entry which is preliminary data.</text>
</comment>
<organism evidence="1">
    <name type="scientific">marine sediment metagenome</name>
    <dbReference type="NCBI Taxonomy" id="412755"/>
    <lineage>
        <taxon>unclassified sequences</taxon>
        <taxon>metagenomes</taxon>
        <taxon>ecological metagenomes</taxon>
    </lineage>
</organism>
<accession>X1KQ91</accession>
<sequence>MGRTPHLNRFEMESTQDLIIAQKSMELTNTWYLAERPIDTLSG</sequence>
<protein>
    <submittedName>
        <fullName evidence="1">Uncharacterized protein</fullName>
    </submittedName>
</protein>
<dbReference type="EMBL" id="BARV01002465">
    <property type="protein sequence ID" value="GAH92324.1"/>
    <property type="molecule type" value="Genomic_DNA"/>
</dbReference>
<dbReference type="AlphaFoldDB" id="X1KQ91"/>
<feature type="non-terminal residue" evidence="1">
    <location>
        <position position="43"/>
    </location>
</feature>
<proteinExistence type="predicted"/>
<evidence type="ECO:0000313" key="1">
    <source>
        <dbReference type="EMBL" id="GAH92324.1"/>
    </source>
</evidence>
<reference evidence="1" key="1">
    <citation type="journal article" date="2014" name="Front. Microbiol.">
        <title>High frequency of phylogenetically diverse reductive dehalogenase-homologous genes in deep subseafloor sedimentary metagenomes.</title>
        <authorList>
            <person name="Kawai M."/>
            <person name="Futagami T."/>
            <person name="Toyoda A."/>
            <person name="Takaki Y."/>
            <person name="Nishi S."/>
            <person name="Hori S."/>
            <person name="Arai W."/>
            <person name="Tsubouchi T."/>
            <person name="Morono Y."/>
            <person name="Uchiyama I."/>
            <person name="Ito T."/>
            <person name="Fujiyama A."/>
            <person name="Inagaki F."/>
            <person name="Takami H."/>
        </authorList>
    </citation>
    <scope>NUCLEOTIDE SEQUENCE</scope>
    <source>
        <strain evidence="1">Expedition CK06-06</strain>
    </source>
</reference>
<gene>
    <name evidence="1" type="ORF">S06H3_06355</name>
</gene>
<name>X1KQ91_9ZZZZ</name>